<dbReference type="GO" id="GO:0080120">
    <property type="term" value="P:CAAX-box protein maturation"/>
    <property type="evidence" value="ECO:0007669"/>
    <property type="project" value="UniProtKB-ARBA"/>
</dbReference>
<proteinExistence type="predicted"/>
<dbReference type="InterPro" id="IPR003675">
    <property type="entry name" value="Rce1/LyrA-like_dom"/>
</dbReference>
<evidence type="ECO:0000256" key="1">
    <source>
        <dbReference type="SAM" id="Phobius"/>
    </source>
</evidence>
<dbReference type="GO" id="GO:0004175">
    <property type="term" value="F:endopeptidase activity"/>
    <property type="evidence" value="ECO:0007669"/>
    <property type="project" value="UniProtKB-ARBA"/>
</dbReference>
<feature type="transmembrane region" description="Helical" evidence="1">
    <location>
        <begin position="171"/>
        <end position="190"/>
    </location>
</feature>
<dbReference type="Pfam" id="PF02517">
    <property type="entry name" value="Rce1-like"/>
    <property type="match status" value="1"/>
</dbReference>
<keyword evidence="1" id="KW-0472">Membrane</keyword>
<feature type="transmembrane region" description="Helical" evidence="1">
    <location>
        <begin position="202"/>
        <end position="228"/>
    </location>
</feature>
<dbReference type="EMBL" id="JABFED010000004">
    <property type="protein sequence ID" value="MBA1837708.1"/>
    <property type="molecule type" value="Genomic_DNA"/>
</dbReference>
<evidence type="ECO:0000313" key="3">
    <source>
        <dbReference type="EMBL" id="MBA1837708.1"/>
    </source>
</evidence>
<feature type="transmembrane region" description="Helical" evidence="1">
    <location>
        <begin position="240"/>
        <end position="261"/>
    </location>
</feature>
<feature type="transmembrane region" description="Helical" evidence="1">
    <location>
        <begin position="60"/>
        <end position="79"/>
    </location>
</feature>
<comment type="caution">
    <text evidence="3">The sequence shown here is derived from an EMBL/GenBank/DDBJ whole genome shotgun (WGS) entry which is preliminary data.</text>
</comment>
<feature type="domain" description="CAAX prenyl protease 2/Lysostaphin resistance protein A-like" evidence="2">
    <location>
        <begin position="141"/>
        <end position="228"/>
    </location>
</feature>
<accession>A0A7V9A239</accession>
<feature type="transmembrane region" description="Helical" evidence="1">
    <location>
        <begin position="100"/>
        <end position="121"/>
    </location>
</feature>
<dbReference type="GO" id="GO:0008237">
    <property type="term" value="F:metallopeptidase activity"/>
    <property type="evidence" value="ECO:0007669"/>
    <property type="project" value="UniProtKB-KW"/>
</dbReference>
<name>A0A7V9A239_9CORY</name>
<gene>
    <name evidence="3" type="ORF">HMA55_07330</name>
</gene>
<feature type="transmembrane region" description="Helical" evidence="1">
    <location>
        <begin position="20"/>
        <end position="40"/>
    </location>
</feature>
<keyword evidence="3" id="KW-0645">Protease</keyword>
<organism evidence="3 4">
    <name type="scientific">Corynebacterium wankanglinii</name>
    <dbReference type="NCBI Taxonomy" id="2735136"/>
    <lineage>
        <taxon>Bacteria</taxon>
        <taxon>Bacillati</taxon>
        <taxon>Actinomycetota</taxon>
        <taxon>Actinomycetes</taxon>
        <taxon>Mycobacteriales</taxon>
        <taxon>Corynebacteriaceae</taxon>
        <taxon>Corynebacterium</taxon>
    </lineage>
</organism>
<dbReference type="RefSeq" id="WP_181192409.1">
    <property type="nucleotide sequence ID" value="NZ_JABFED010000004.1"/>
</dbReference>
<evidence type="ECO:0000259" key="2">
    <source>
        <dbReference type="Pfam" id="PF02517"/>
    </source>
</evidence>
<dbReference type="Proteomes" id="UP000577408">
    <property type="component" value="Unassembled WGS sequence"/>
</dbReference>
<feature type="transmembrane region" description="Helical" evidence="1">
    <location>
        <begin position="141"/>
        <end position="159"/>
    </location>
</feature>
<reference evidence="3 4" key="1">
    <citation type="submission" date="2020-05" db="EMBL/GenBank/DDBJ databases">
        <title>Descriptions of Corynebacterium xxxx sp. nov., Corynebacterium yyyy sp. nov. and Corynebacterium zzzz sp. nov.</title>
        <authorList>
            <person name="Zhang G."/>
        </authorList>
    </citation>
    <scope>NUCLEOTIDE SEQUENCE [LARGE SCALE GENOMIC DNA]</scope>
    <source>
        <strain evidence="4">zg-913</strain>
    </source>
</reference>
<dbReference type="GO" id="GO:0006508">
    <property type="term" value="P:proteolysis"/>
    <property type="evidence" value="ECO:0007669"/>
    <property type="project" value="UniProtKB-KW"/>
</dbReference>
<dbReference type="AlphaFoldDB" id="A0A7V9A239"/>
<sequence>MSHPGQYFFASRNQPNYAWWRPLAEIIVAAVLTVAFVAVIDLSLQAAGVDTTGGAADKYFGYGSVVVEILAVILAVRFVGRRPVASVCSGRPGTKAWVPLAAYALAFVVIAAVMGAVGVFGYGASWGQVFGGVGTDLPVEMVAIVLAALAEEMAFRGLFLQAFTAWTKRPVAGALLAALPFVAMHPQAYGSPVSFAHYFLDALLYALLVWAFNSIWVAVAVHAAWNTFGSIQALGMPTSAAVLVASFAASALATAVVIGVLRRVATPQSHLPASA</sequence>
<keyword evidence="3" id="KW-0482">Metalloprotease</keyword>
<keyword evidence="4" id="KW-1185">Reference proteome</keyword>
<evidence type="ECO:0000313" key="4">
    <source>
        <dbReference type="Proteomes" id="UP000577408"/>
    </source>
</evidence>
<keyword evidence="1" id="KW-0812">Transmembrane</keyword>
<keyword evidence="3" id="KW-0378">Hydrolase</keyword>
<keyword evidence="1" id="KW-1133">Transmembrane helix</keyword>
<protein>
    <submittedName>
        <fullName evidence="3">CPBP family intramembrane metalloprotease</fullName>
    </submittedName>
</protein>